<keyword evidence="9" id="KW-1185">Reference proteome</keyword>
<evidence type="ECO:0000256" key="6">
    <source>
        <dbReference type="PIRSR" id="PIRSR000410-1"/>
    </source>
</evidence>
<dbReference type="OrthoDB" id="9816309at2"/>
<dbReference type="SUPFAM" id="SSF47757">
    <property type="entry name" value="Chemotaxis receptor methyltransferase CheR, N-terminal domain"/>
    <property type="match status" value="1"/>
</dbReference>
<organism evidence="8 9">
    <name type="scientific">Lichenibacterium minor</name>
    <dbReference type="NCBI Taxonomy" id="2316528"/>
    <lineage>
        <taxon>Bacteria</taxon>
        <taxon>Pseudomonadati</taxon>
        <taxon>Pseudomonadota</taxon>
        <taxon>Alphaproteobacteria</taxon>
        <taxon>Hyphomicrobiales</taxon>
        <taxon>Lichenihabitantaceae</taxon>
        <taxon>Lichenibacterium</taxon>
    </lineage>
</organism>
<dbReference type="CDD" id="cd02440">
    <property type="entry name" value="AdoMet_MTases"/>
    <property type="match status" value="1"/>
</dbReference>
<dbReference type="PRINTS" id="PR00996">
    <property type="entry name" value="CHERMTFRASE"/>
</dbReference>
<dbReference type="EC" id="2.1.1.80" evidence="5"/>
<keyword evidence="4 5" id="KW-0949">S-adenosyl-L-methionine</keyword>
<evidence type="ECO:0000256" key="1">
    <source>
        <dbReference type="ARBA" id="ARBA00001541"/>
    </source>
</evidence>
<dbReference type="PANTHER" id="PTHR24422">
    <property type="entry name" value="CHEMOTAXIS PROTEIN METHYLTRANSFERASE"/>
    <property type="match status" value="1"/>
</dbReference>
<sequence>MQPAPDRLSDRRFAAIAHFVEGSVGIKLPPSKRIMVEGRLRRRVRALGLSGLDDYAAHLFDRGALGAEAEHLVDCVTTNKTDFFREPAHFDFLRGTAVPRLVGQRTDRTLKVWSSASSIGAEAYTIAMVLQDMVAAGARFHFSVLGTDVSRPVLEQARAAVYAEAMVEPVPAAMRQRYLMPSRAAGDARVRIVPELRRLVQFHSLNLMDPSYPFDRDVDVIFCRNVLIYFDAPTQAAVVERLAGHLRPGGYLILGHSESMAGNGLPGLTSILPTIYRREA</sequence>
<gene>
    <name evidence="8" type="ORF">D3273_26335</name>
</gene>
<dbReference type="Pfam" id="PF01739">
    <property type="entry name" value="CheR"/>
    <property type="match status" value="1"/>
</dbReference>
<dbReference type="InterPro" id="IPR029063">
    <property type="entry name" value="SAM-dependent_MTases_sf"/>
</dbReference>
<dbReference type="SUPFAM" id="SSF53335">
    <property type="entry name" value="S-adenosyl-L-methionine-dependent methyltransferases"/>
    <property type="match status" value="1"/>
</dbReference>
<dbReference type="InterPro" id="IPR000780">
    <property type="entry name" value="CheR_MeTrfase"/>
</dbReference>
<feature type="binding site" evidence="6">
    <location>
        <position position="81"/>
    </location>
    <ligand>
        <name>S-adenosyl-L-methionine</name>
        <dbReference type="ChEBI" id="CHEBI:59789"/>
    </ligand>
</feature>
<evidence type="ECO:0000256" key="5">
    <source>
        <dbReference type="PIRNR" id="PIRNR000410"/>
    </source>
</evidence>
<dbReference type="PROSITE" id="PS50123">
    <property type="entry name" value="CHER"/>
    <property type="match status" value="1"/>
</dbReference>
<evidence type="ECO:0000256" key="4">
    <source>
        <dbReference type="ARBA" id="ARBA00022691"/>
    </source>
</evidence>
<dbReference type="PIRSF" id="PIRSF000410">
    <property type="entry name" value="CheR"/>
    <property type="match status" value="1"/>
</dbReference>
<feature type="binding site" evidence="6">
    <location>
        <begin position="206"/>
        <end position="207"/>
    </location>
    <ligand>
        <name>S-adenosyl-L-methionine</name>
        <dbReference type="ChEBI" id="CHEBI:59789"/>
    </ligand>
</feature>
<dbReference type="InterPro" id="IPR026024">
    <property type="entry name" value="Chemotaxis_MeTrfase_CheR"/>
</dbReference>
<dbReference type="InterPro" id="IPR022642">
    <property type="entry name" value="CheR_C"/>
</dbReference>
<evidence type="ECO:0000313" key="9">
    <source>
        <dbReference type="Proteomes" id="UP000290759"/>
    </source>
</evidence>
<feature type="binding site" evidence="6">
    <location>
        <position position="79"/>
    </location>
    <ligand>
        <name>S-adenosyl-L-methionine</name>
        <dbReference type="ChEBI" id="CHEBI:59789"/>
    </ligand>
</feature>
<dbReference type="PANTHER" id="PTHR24422:SF26">
    <property type="entry name" value="CHEMOTAXIS PROTEIN METHYLTRANSFERASE"/>
    <property type="match status" value="1"/>
</dbReference>
<dbReference type="GO" id="GO:0008983">
    <property type="term" value="F:protein-glutamate O-methyltransferase activity"/>
    <property type="evidence" value="ECO:0007669"/>
    <property type="project" value="UniProtKB-EC"/>
</dbReference>
<keyword evidence="2 5" id="KW-0489">Methyltransferase</keyword>
<keyword evidence="3 5" id="KW-0808">Transferase</keyword>
<feature type="binding site" evidence="6">
    <location>
        <position position="148"/>
    </location>
    <ligand>
        <name>S-adenosyl-L-methionine</name>
        <dbReference type="ChEBI" id="CHEBI:59789"/>
    </ligand>
</feature>
<reference evidence="8 9" key="2">
    <citation type="submission" date="2019-02" db="EMBL/GenBank/DDBJ databases">
        <title>'Lichenibacterium ramalinii' gen. nov. sp. nov., 'Lichenibacterium minor' gen. nov. sp. nov.</title>
        <authorList>
            <person name="Pankratov T."/>
        </authorList>
    </citation>
    <scope>NUCLEOTIDE SEQUENCE [LARGE SCALE GENOMIC DNA]</scope>
    <source>
        <strain evidence="8 9">RmlP026</strain>
    </source>
</reference>
<feature type="binding site" evidence="6">
    <location>
        <position position="122"/>
    </location>
    <ligand>
        <name>S-adenosyl-L-methionine</name>
        <dbReference type="ChEBI" id="CHEBI:59789"/>
    </ligand>
</feature>
<dbReference type="Proteomes" id="UP000290759">
    <property type="component" value="Unassembled WGS sequence"/>
</dbReference>
<dbReference type="RefSeq" id="WP_129229930.1">
    <property type="nucleotide sequence ID" value="NZ_QYBB01000082.1"/>
</dbReference>
<feature type="binding site" evidence="6">
    <location>
        <begin position="224"/>
        <end position="225"/>
    </location>
    <ligand>
        <name>S-adenosyl-L-methionine</name>
        <dbReference type="ChEBI" id="CHEBI:59789"/>
    </ligand>
</feature>
<protein>
    <recommendedName>
        <fullName evidence="5">Chemotaxis protein methyltransferase</fullName>
        <ecNumber evidence="5">2.1.1.80</ecNumber>
    </recommendedName>
</protein>
<reference evidence="8 9" key="1">
    <citation type="submission" date="2018-12" db="EMBL/GenBank/DDBJ databases">
        <authorList>
            <person name="Grouzdev D.S."/>
            <person name="Krutkina M.S."/>
        </authorList>
    </citation>
    <scope>NUCLEOTIDE SEQUENCE [LARGE SCALE GENOMIC DNA]</scope>
    <source>
        <strain evidence="8 9">RmlP026</strain>
    </source>
</reference>
<dbReference type="InterPro" id="IPR022641">
    <property type="entry name" value="CheR_N"/>
</dbReference>
<dbReference type="InterPro" id="IPR036804">
    <property type="entry name" value="CheR_N_sf"/>
</dbReference>
<comment type="catalytic activity">
    <reaction evidence="1 5">
        <text>L-glutamyl-[protein] + S-adenosyl-L-methionine = [protein]-L-glutamate 5-O-methyl ester + S-adenosyl-L-homocysteine</text>
        <dbReference type="Rhea" id="RHEA:24452"/>
        <dbReference type="Rhea" id="RHEA-COMP:10208"/>
        <dbReference type="Rhea" id="RHEA-COMP:10311"/>
        <dbReference type="ChEBI" id="CHEBI:29973"/>
        <dbReference type="ChEBI" id="CHEBI:57856"/>
        <dbReference type="ChEBI" id="CHEBI:59789"/>
        <dbReference type="ChEBI" id="CHEBI:82795"/>
        <dbReference type="EC" id="2.1.1.80"/>
    </reaction>
</comment>
<dbReference type="AlphaFoldDB" id="A0A4Q2TY30"/>
<name>A0A4Q2TY30_9HYPH</name>
<dbReference type="Gene3D" id="3.40.50.150">
    <property type="entry name" value="Vaccinia Virus protein VP39"/>
    <property type="match status" value="1"/>
</dbReference>
<feature type="domain" description="CheR-type methyltransferase" evidence="7">
    <location>
        <begin position="8"/>
        <end position="280"/>
    </location>
</feature>
<evidence type="ECO:0000313" key="8">
    <source>
        <dbReference type="EMBL" id="RYC28983.1"/>
    </source>
</evidence>
<evidence type="ECO:0000259" key="7">
    <source>
        <dbReference type="PROSITE" id="PS50123"/>
    </source>
</evidence>
<proteinExistence type="predicted"/>
<dbReference type="Gene3D" id="1.10.155.10">
    <property type="entry name" value="Chemotaxis receptor methyltransferase CheR, N-terminal domain"/>
    <property type="match status" value="1"/>
</dbReference>
<evidence type="ECO:0000256" key="2">
    <source>
        <dbReference type="ARBA" id="ARBA00022603"/>
    </source>
</evidence>
<dbReference type="EMBL" id="QYBB01000082">
    <property type="protein sequence ID" value="RYC28983.1"/>
    <property type="molecule type" value="Genomic_DNA"/>
</dbReference>
<evidence type="ECO:0000256" key="3">
    <source>
        <dbReference type="ARBA" id="ARBA00022679"/>
    </source>
</evidence>
<dbReference type="InterPro" id="IPR050903">
    <property type="entry name" value="Bact_Chemotaxis_MeTrfase"/>
</dbReference>
<dbReference type="SMART" id="SM00138">
    <property type="entry name" value="MeTrc"/>
    <property type="match status" value="1"/>
</dbReference>
<accession>A0A4Q2TY30</accession>
<dbReference type="GO" id="GO:0032259">
    <property type="term" value="P:methylation"/>
    <property type="evidence" value="ECO:0007669"/>
    <property type="project" value="UniProtKB-KW"/>
</dbReference>
<comment type="caution">
    <text evidence="8">The sequence shown here is derived from an EMBL/GenBank/DDBJ whole genome shotgun (WGS) entry which is preliminary data.</text>
</comment>
<dbReference type="Pfam" id="PF03705">
    <property type="entry name" value="CheR_N"/>
    <property type="match status" value="1"/>
</dbReference>
<feature type="binding site" evidence="6">
    <location>
        <position position="85"/>
    </location>
    <ligand>
        <name>S-adenosyl-L-methionine</name>
        <dbReference type="ChEBI" id="CHEBI:59789"/>
    </ligand>
</feature>
<comment type="function">
    <text evidence="5">Methylation of the membrane-bound methyl-accepting chemotaxis proteins (MCP) to form gamma-glutamyl methyl ester residues in MCP.</text>
</comment>